<protein>
    <submittedName>
        <fullName evidence="2">Uncharacterized protein</fullName>
    </submittedName>
</protein>
<sequence>MKILLRKRAIRIHNVIKLVMVVFMMQITPRNIVAVIRIVVMAQLSQQLLPLFLLLLPFVSFVAFSRIYYSNNYQLICIFQIEIH</sequence>
<evidence type="ECO:0000313" key="3">
    <source>
        <dbReference type="Proteomes" id="UP000004810"/>
    </source>
</evidence>
<keyword evidence="1" id="KW-1133">Transmembrane helix</keyword>
<evidence type="ECO:0000256" key="1">
    <source>
        <dbReference type="SAM" id="Phobius"/>
    </source>
</evidence>
<organism evidence="2 3">
    <name type="scientific">Wuchereria bancrofti</name>
    <dbReference type="NCBI Taxonomy" id="6293"/>
    <lineage>
        <taxon>Eukaryota</taxon>
        <taxon>Metazoa</taxon>
        <taxon>Ecdysozoa</taxon>
        <taxon>Nematoda</taxon>
        <taxon>Chromadorea</taxon>
        <taxon>Rhabditida</taxon>
        <taxon>Spirurina</taxon>
        <taxon>Spiruromorpha</taxon>
        <taxon>Filarioidea</taxon>
        <taxon>Onchocercidae</taxon>
        <taxon>Wuchereria</taxon>
    </lineage>
</organism>
<proteinExistence type="predicted"/>
<evidence type="ECO:0000313" key="2">
    <source>
        <dbReference type="EMBL" id="EJW71553.1"/>
    </source>
</evidence>
<keyword evidence="1" id="KW-0472">Membrane</keyword>
<keyword evidence="1" id="KW-0812">Transmembrane</keyword>
<gene>
    <name evidence="2" type="ORF">WUBG_17538</name>
</gene>
<feature type="transmembrane region" description="Helical" evidence="1">
    <location>
        <begin position="48"/>
        <end position="69"/>
    </location>
</feature>
<dbReference type="AlphaFoldDB" id="J9DPM5"/>
<feature type="transmembrane region" description="Helical" evidence="1">
    <location>
        <begin position="21"/>
        <end position="42"/>
    </location>
</feature>
<dbReference type="Proteomes" id="UP000004810">
    <property type="component" value="Unassembled WGS sequence"/>
</dbReference>
<name>J9DPM5_WUCBA</name>
<reference evidence="3" key="1">
    <citation type="submission" date="2012-08" db="EMBL/GenBank/DDBJ databases">
        <title>The Genome Sequence of Wuchereria bancrofti.</title>
        <authorList>
            <person name="Nutman T.B."/>
            <person name="Fink D.L."/>
            <person name="Russ C."/>
            <person name="Young S."/>
            <person name="Zeng Q."/>
            <person name="Koehrsen M."/>
            <person name="Alvarado L."/>
            <person name="Berlin A."/>
            <person name="Chapman S.B."/>
            <person name="Chen Z."/>
            <person name="Freedman E."/>
            <person name="Gellesch M."/>
            <person name="Goldberg J."/>
            <person name="Griggs A."/>
            <person name="Gujja S."/>
            <person name="Heilman E.R."/>
            <person name="Heiman D."/>
            <person name="Hepburn T."/>
            <person name="Howarth C."/>
            <person name="Jen D."/>
            <person name="Larson L."/>
            <person name="Lewis B."/>
            <person name="Mehta T."/>
            <person name="Park D."/>
            <person name="Pearson M."/>
            <person name="Roberts A."/>
            <person name="Saif S."/>
            <person name="Shea T."/>
            <person name="Shenoy N."/>
            <person name="Sisk P."/>
            <person name="Stolte C."/>
            <person name="Sykes S."/>
            <person name="Walk T."/>
            <person name="White J."/>
            <person name="Yandava C."/>
            <person name="Haas B."/>
            <person name="Henn M.R."/>
            <person name="Nusbaum C."/>
            <person name="Birren B."/>
        </authorList>
    </citation>
    <scope>NUCLEOTIDE SEQUENCE [LARGE SCALE GENOMIC DNA]</scope>
    <source>
        <strain evidence="3">NA</strain>
    </source>
</reference>
<comment type="caution">
    <text evidence="2">The sequence shown here is derived from an EMBL/GenBank/DDBJ whole genome shotgun (WGS) entry which is preliminary data.</text>
</comment>
<dbReference type="EMBL" id="ADBV01018279">
    <property type="protein sequence ID" value="EJW71553.1"/>
    <property type="molecule type" value="Genomic_DNA"/>
</dbReference>
<accession>J9DPM5</accession>